<sequence>MIHIATKGYQDLKFLKLRCQQIKQNVSQTVRFTQEEEDAHVIITPVLDTQRSGGLQQSSFVSSDFRHKLLNLDNPSPADNEIASLMVTIAHHATVIPEITSSFTITDPPPPPFFNPLSQQATPTLTPTASELQHHFLTLLEFRLLY</sequence>
<name>A0ABQ5IV93_9ASTR</name>
<evidence type="ECO:0000313" key="1">
    <source>
        <dbReference type="EMBL" id="GJU04147.1"/>
    </source>
</evidence>
<organism evidence="1 2">
    <name type="scientific">Tanacetum coccineum</name>
    <dbReference type="NCBI Taxonomy" id="301880"/>
    <lineage>
        <taxon>Eukaryota</taxon>
        <taxon>Viridiplantae</taxon>
        <taxon>Streptophyta</taxon>
        <taxon>Embryophyta</taxon>
        <taxon>Tracheophyta</taxon>
        <taxon>Spermatophyta</taxon>
        <taxon>Magnoliopsida</taxon>
        <taxon>eudicotyledons</taxon>
        <taxon>Gunneridae</taxon>
        <taxon>Pentapetalae</taxon>
        <taxon>asterids</taxon>
        <taxon>campanulids</taxon>
        <taxon>Asterales</taxon>
        <taxon>Asteraceae</taxon>
        <taxon>Asteroideae</taxon>
        <taxon>Anthemideae</taxon>
        <taxon>Anthemidinae</taxon>
        <taxon>Tanacetum</taxon>
    </lineage>
</organism>
<comment type="caution">
    <text evidence="1">The sequence shown here is derived from an EMBL/GenBank/DDBJ whole genome shotgun (WGS) entry which is preliminary data.</text>
</comment>
<keyword evidence="2" id="KW-1185">Reference proteome</keyword>
<proteinExistence type="predicted"/>
<dbReference type="Proteomes" id="UP001151760">
    <property type="component" value="Unassembled WGS sequence"/>
</dbReference>
<reference evidence="1" key="2">
    <citation type="submission" date="2022-01" db="EMBL/GenBank/DDBJ databases">
        <authorList>
            <person name="Yamashiro T."/>
            <person name="Shiraishi A."/>
            <person name="Satake H."/>
            <person name="Nakayama K."/>
        </authorList>
    </citation>
    <scope>NUCLEOTIDE SEQUENCE</scope>
</reference>
<reference evidence="1" key="1">
    <citation type="journal article" date="2022" name="Int. J. Mol. Sci.">
        <title>Draft Genome of Tanacetum Coccineum: Genomic Comparison of Closely Related Tanacetum-Family Plants.</title>
        <authorList>
            <person name="Yamashiro T."/>
            <person name="Shiraishi A."/>
            <person name="Nakayama K."/>
            <person name="Satake H."/>
        </authorList>
    </citation>
    <scope>NUCLEOTIDE SEQUENCE</scope>
</reference>
<protein>
    <submittedName>
        <fullName evidence="1">Uncharacterized protein</fullName>
    </submittedName>
</protein>
<gene>
    <name evidence="1" type="ORF">Tco_1114485</name>
</gene>
<evidence type="ECO:0000313" key="2">
    <source>
        <dbReference type="Proteomes" id="UP001151760"/>
    </source>
</evidence>
<dbReference type="EMBL" id="BQNB010021221">
    <property type="protein sequence ID" value="GJU04147.1"/>
    <property type="molecule type" value="Genomic_DNA"/>
</dbReference>
<accession>A0ABQ5IV93</accession>